<dbReference type="InterPro" id="IPR026444">
    <property type="entry name" value="Secre_tail"/>
</dbReference>
<dbReference type="Pfam" id="PF09154">
    <property type="entry name" value="Alpha-amy_C_pro"/>
    <property type="match status" value="1"/>
</dbReference>
<dbReference type="Gene3D" id="3.20.20.80">
    <property type="entry name" value="Glycosidases"/>
    <property type="match status" value="1"/>
</dbReference>
<evidence type="ECO:0000256" key="1">
    <source>
        <dbReference type="SAM" id="SignalP"/>
    </source>
</evidence>
<dbReference type="InterPro" id="IPR006047">
    <property type="entry name" value="GH13_cat_dom"/>
</dbReference>
<feature type="chain" id="PRO_5011698396" evidence="1">
    <location>
        <begin position="29"/>
        <end position="942"/>
    </location>
</feature>
<dbReference type="GO" id="GO:0004553">
    <property type="term" value="F:hydrolase activity, hydrolyzing O-glycosyl compounds"/>
    <property type="evidence" value="ECO:0007669"/>
    <property type="project" value="InterPro"/>
</dbReference>
<evidence type="ECO:0000313" key="4">
    <source>
        <dbReference type="Proteomes" id="UP000199514"/>
    </source>
</evidence>
<keyword evidence="1" id="KW-0732">Signal</keyword>
<dbReference type="RefSeq" id="WP_091505744.1">
    <property type="nucleotide sequence ID" value="NZ_FOLE01000001.1"/>
</dbReference>
<feature type="signal peptide" evidence="1">
    <location>
        <begin position="1"/>
        <end position="28"/>
    </location>
</feature>
<dbReference type="EMBL" id="FOLE01000001">
    <property type="protein sequence ID" value="SFB72750.1"/>
    <property type="molecule type" value="Genomic_DNA"/>
</dbReference>
<dbReference type="AlphaFoldDB" id="A0A1I1DJ56"/>
<name>A0A1I1DJ56_9BACT</name>
<evidence type="ECO:0000313" key="3">
    <source>
        <dbReference type="EMBL" id="SFB72750.1"/>
    </source>
</evidence>
<dbReference type="OrthoDB" id="9806009at2"/>
<dbReference type="STRING" id="927664.SAMN05421780_101131"/>
<dbReference type="Gene3D" id="2.60.40.1180">
    <property type="entry name" value="Golgi alpha-mannosidase II"/>
    <property type="match status" value="1"/>
</dbReference>
<dbReference type="GO" id="GO:0005975">
    <property type="term" value="P:carbohydrate metabolic process"/>
    <property type="evidence" value="ECO:0007669"/>
    <property type="project" value="InterPro"/>
</dbReference>
<dbReference type="Pfam" id="PF18962">
    <property type="entry name" value="Por_Secre_tail"/>
    <property type="match status" value="1"/>
</dbReference>
<dbReference type="Proteomes" id="UP000199514">
    <property type="component" value="Unassembled WGS sequence"/>
</dbReference>
<sequence>MKNYTRRISQLFIFSLALWLAATGSAFAQNRQRVILQGFWWNFKNNNYPQGWANYLSELAPRLRAMGINAVWVPVNVKNANPQSVGYVPFDHYDLGDKYQKSNLKTPFGDKDEFLRMVAILHANGIEVIQDVVLNHMNDAGSASGAGGQDPAAVTFYNQVGNLPTDPTSGYKNYRYACYETPATDETAANYLARKGRWPKNWQNFYPTPTDARFTGDDLSGVSFGTDIAYRDDAIGLSSISTYNPAQSSAYMRNGAREWLTWMKKQTGIDGYRLDAVKHFPSAVSEDMMWNMRYNAGFASGADSMFAVGEWVGGKSELDAWADAVQNRAGTFDFAYRGFGSSGLSALVYGMGNYDLSNLPAEQQNNRSRTAPFINNHDTFRPPLQTNGNYPVDGSGNAASWTSGDELARNIDPREPRFAAAYAAMMAIDGTPVVFFEDLFDVGTTGKRYSHLPTSTTDLPVRSDIANIIRCHQKLGFKKASYLVRMQTPDHLIIERSGKAVIGINDSWSSAQTHWIDTQFAPGTQLKDYAGSSTEIRVVQNDKRVNITTPPCDGTALRRGYSIWAPVGIDIDSDFAPEALNTTQEWEMANDLGDKHARSLQQSGALPAGSLAPRTAGKIFVEMNKPVTYNLYPSQTNTPITALITDQCGNAIDSVTGTGNLTKTYLPMESGWLMFRVRNASAANPSQKVWLKASYTAPRVVNTAAAPSFTPAAIDLGADRAICSNSNIINALSGTNYTYQWFDLSGNVLSSSNIIQITAAGTYIATKVNTITGCSARDTIVITEYVQAPTPTITQSHDTLFAPAYPNATYQWLRNNGTISGAMSAYYVPTQSGSYAVRVTNSAGCLGQSPALAVTSVRNSVALAAAIDVFPNPAKGIVSVKAEGYEIAQITVLNVQGQQLETFSVTAAQATLNLQHLPAGVYCLQMVMRDGQTAAKSLIVKP</sequence>
<reference evidence="3 4" key="1">
    <citation type="submission" date="2016-10" db="EMBL/GenBank/DDBJ databases">
        <authorList>
            <person name="de Groot N.N."/>
        </authorList>
    </citation>
    <scope>NUCLEOTIDE SEQUENCE [LARGE SCALE GENOMIC DNA]</scope>
    <source>
        <strain evidence="3 4">DSM 6793</strain>
    </source>
</reference>
<dbReference type="SMART" id="SM00642">
    <property type="entry name" value="Aamy"/>
    <property type="match status" value="1"/>
</dbReference>
<dbReference type="InterPro" id="IPR015237">
    <property type="entry name" value="Alpha-amylase_C_pro"/>
</dbReference>
<gene>
    <name evidence="3" type="ORF">SAMN05421780_101131</name>
</gene>
<dbReference type="SUPFAM" id="SSF51445">
    <property type="entry name" value="(Trans)glycosidases"/>
    <property type="match status" value="1"/>
</dbReference>
<feature type="domain" description="Glycosyl hydrolase family 13 catalytic" evidence="2">
    <location>
        <begin position="46"/>
        <end position="472"/>
    </location>
</feature>
<protein>
    <submittedName>
        <fullName evidence="3">Alpha-amylase</fullName>
    </submittedName>
</protein>
<keyword evidence="4" id="KW-1185">Reference proteome</keyword>
<evidence type="ECO:0000259" key="2">
    <source>
        <dbReference type="SMART" id="SM00642"/>
    </source>
</evidence>
<accession>A0A1I1DJ56</accession>
<organism evidence="3 4">
    <name type="scientific">Flexibacter flexilis DSM 6793</name>
    <dbReference type="NCBI Taxonomy" id="927664"/>
    <lineage>
        <taxon>Bacteria</taxon>
        <taxon>Pseudomonadati</taxon>
        <taxon>Bacteroidota</taxon>
        <taxon>Cytophagia</taxon>
        <taxon>Cytophagales</taxon>
        <taxon>Flexibacteraceae</taxon>
        <taxon>Flexibacter</taxon>
    </lineage>
</organism>
<dbReference type="InterPro" id="IPR013780">
    <property type="entry name" value="Glyco_hydro_b"/>
</dbReference>
<dbReference type="PANTHER" id="PTHR43447">
    <property type="entry name" value="ALPHA-AMYLASE"/>
    <property type="match status" value="1"/>
</dbReference>
<dbReference type="NCBIfam" id="TIGR04183">
    <property type="entry name" value="Por_Secre_tail"/>
    <property type="match status" value="1"/>
</dbReference>
<dbReference type="Pfam" id="PF00128">
    <property type="entry name" value="Alpha-amylase"/>
    <property type="match status" value="1"/>
</dbReference>
<dbReference type="InterPro" id="IPR013783">
    <property type="entry name" value="Ig-like_fold"/>
</dbReference>
<dbReference type="Gene3D" id="2.60.40.10">
    <property type="entry name" value="Immunoglobulins"/>
    <property type="match status" value="1"/>
</dbReference>
<dbReference type="InterPro" id="IPR017853">
    <property type="entry name" value="GH"/>
</dbReference>
<proteinExistence type="predicted"/>